<feature type="non-terminal residue" evidence="2">
    <location>
        <position position="1"/>
    </location>
</feature>
<feature type="region of interest" description="Disordered" evidence="1">
    <location>
        <begin position="1"/>
        <end position="51"/>
    </location>
</feature>
<feature type="compositionally biased region" description="Polar residues" evidence="1">
    <location>
        <begin position="16"/>
        <end position="26"/>
    </location>
</feature>
<evidence type="ECO:0000313" key="2">
    <source>
        <dbReference type="EMBL" id="KKK71072.1"/>
    </source>
</evidence>
<proteinExistence type="predicted"/>
<evidence type="ECO:0008006" key="3">
    <source>
        <dbReference type="Google" id="ProtNLM"/>
    </source>
</evidence>
<dbReference type="EMBL" id="LAZR01057902">
    <property type="protein sequence ID" value="KKK71072.1"/>
    <property type="molecule type" value="Genomic_DNA"/>
</dbReference>
<comment type="caution">
    <text evidence="2">The sequence shown here is derived from an EMBL/GenBank/DDBJ whole genome shotgun (WGS) entry which is preliminary data.</text>
</comment>
<name>A0A0F8XPZ8_9ZZZZ</name>
<protein>
    <recommendedName>
        <fullName evidence="3">Sulfatase-modifying factor enzyme domain-containing protein</fullName>
    </recommendedName>
</protein>
<dbReference type="AlphaFoldDB" id="A0A0F8XPZ8"/>
<organism evidence="2">
    <name type="scientific">marine sediment metagenome</name>
    <dbReference type="NCBI Taxonomy" id="412755"/>
    <lineage>
        <taxon>unclassified sequences</taxon>
        <taxon>metagenomes</taxon>
        <taxon>ecological metagenomes</taxon>
    </lineage>
</organism>
<evidence type="ECO:0000256" key="1">
    <source>
        <dbReference type="SAM" id="MobiDB-lite"/>
    </source>
</evidence>
<gene>
    <name evidence="2" type="ORF">LCGC14_2917630</name>
</gene>
<accession>A0A0F8XPZ8</accession>
<feature type="compositionally biased region" description="Basic and acidic residues" evidence="1">
    <location>
        <begin position="27"/>
        <end position="37"/>
    </location>
</feature>
<reference evidence="2" key="1">
    <citation type="journal article" date="2015" name="Nature">
        <title>Complex archaea that bridge the gap between prokaryotes and eukaryotes.</title>
        <authorList>
            <person name="Spang A."/>
            <person name="Saw J.H."/>
            <person name="Jorgensen S.L."/>
            <person name="Zaremba-Niedzwiedzka K."/>
            <person name="Martijn J."/>
            <person name="Lind A.E."/>
            <person name="van Eijk R."/>
            <person name="Schleper C."/>
            <person name="Guy L."/>
            <person name="Ettema T.J."/>
        </authorList>
    </citation>
    <scope>NUCLEOTIDE SEQUENCE</scope>
</reference>
<sequence>SGPGGSEAVEYRHGGTYNSWPSQTSTKEAHANADTDNRPPFVTRVWIKRTN</sequence>